<dbReference type="PANTHER" id="PTHR35896:SF3">
    <property type="entry name" value="MAJOR FACILITATOR SUPERFAMILY TRANSPORTER"/>
    <property type="match status" value="1"/>
</dbReference>
<dbReference type="VEuPathDB" id="FungiDB:BO80DRAFT_326788"/>
<dbReference type="EMBL" id="KZ824458">
    <property type="protein sequence ID" value="RAK97888.1"/>
    <property type="molecule type" value="Genomic_DNA"/>
</dbReference>
<evidence type="ECO:0000313" key="1">
    <source>
        <dbReference type="EMBL" id="RAK97888.1"/>
    </source>
</evidence>
<organism evidence="1 2">
    <name type="scientific">Aspergillus ibericus CBS 121593</name>
    <dbReference type="NCBI Taxonomy" id="1448316"/>
    <lineage>
        <taxon>Eukaryota</taxon>
        <taxon>Fungi</taxon>
        <taxon>Dikarya</taxon>
        <taxon>Ascomycota</taxon>
        <taxon>Pezizomycotina</taxon>
        <taxon>Eurotiomycetes</taxon>
        <taxon>Eurotiomycetidae</taxon>
        <taxon>Eurotiales</taxon>
        <taxon>Aspergillaceae</taxon>
        <taxon>Aspergillus</taxon>
        <taxon>Aspergillus subgen. Circumdati</taxon>
    </lineage>
</organism>
<feature type="non-terminal residue" evidence="1">
    <location>
        <position position="1"/>
    </location>
</feature>
<name>A0A395GSE3_9EURO</name>
<dbReference type="RefSeq" id="XP_025572216.1">
    <property type="nucleotide sequence ID" value="XM_025715163.1"/>
</dbReference>
<keyword evidence="2" id="KW-1185">Reference proteome</keyword>
<protein>
    <submittedName>
        <fullName evidence="1">Uncharacterized protein</fullName>
    </submittedName>
</protein>
<dbReference type="AlphaFoldDB" id="A0A395GSE3"/>
<proteinExistence type="predicted"/>
<dbReference type="GeneID" id="37220028"/>
<sequence length="122" mass="14144">CDCGDSVSEAKSLGCKYDTIAAAWLPPYCIDADLTAEFDLAGDGPGGRWHYWIDSNHTAEYSLEEVGMLADRPGSFFWTTPRWHFMHCLFYWRKQQRAKFTGVVIERRYDTERHVKHCGEIF</sequence>
<gene>
    <name evidence="1" type="ORF">BO80DRAFT_326788</name>
</gene>
<accession>A0A395GSE3</accession>
<feature type="non-terminal residue" evidence="1">
    <location>
        <position position="122"/>
    </location>
</feature>
<dbReference type="Proteomes" id="UP000249402">
    <property type="component" value="Unassembled WGS sequence"/>
</dbReference>
<reference evidence="1 2" key="1">
    <citation type="submission" date="2018-02" db="EMBL/GenBank/DDBJ databases">
        <title>The genomes of Aspergillus section Nigri reveals drivers in fungal speciation.</title>
        <authorList>
            <consortium name="DOE Joint Genome Institute"/>
            <person name="Vesth T.C."/>
            <person name="Nybo J."/>
            <person name="Theobald S."/>
            <person name="Brandl J."/>
            <person name="Frisvad J.C."/>
            <person name="Nielsen K.F."/>
            <person name="Lyhne E.K."/>
            <person name="Kogle M.E."/>
            <person name="Kuo A."/>
            <person name="Riley R."/>
            <person name="Clum A."/>
            <person name="Nolan M."/>
            <person name="Lipzen A."/>
            <person name="Salamov A."/>
            <person name="Henrissat B."/>
            <person name="Wiebenga A."/>
            <person name="De vries R.P."/>
            <person name="Grigoriev I.V."/>
            <person name="Mortensen U.H."/>
            <person name="Andersen M.R."/>
            <person name="Baker S.E."/>
        </authorList>
    </citation>
    <scope>NUCLEOTIDE SEQUENCE [LARGE SCALE GENOMIC DNA]</scope>
    <source>
        <strain evidence="1 2">CBS 121593</strain>
    </source>
</reference>
<evidence type="ECO:0000313" key="2">
    <source>
        <dbReference type="Proteomes" id="UP000249402"/>
    </source>
</evidence>
<dbReference type="OrthoDB" id="3501153at2759"/>
<dbReference type="PANTHER" id="PTHR35896">
    <property type="entry name" value="IG-LIKE DOMAIN-CONTAINING PROTEIN"/>
    <property type="match status" value="1"/>
</dbReference>
<dbReference type="InterPro" id="IPR053008">
    <property type="entry name" value="Phomopsin_biosynth_assoc"/>
</dbReference>